<dbReference type="AlphaFoldDB" id="A0A6G1LE17"/>
<protein>
    <submittedName>
        <fullName evidence="1">Uncharacterized protein</fullName>
    </submittedName>
</protein>
<reference evidence="1" key="1">
    <citation type="journal article" date="2020" name="Stud. Mycol.">
        <title>101 Dothideomycetes genomes: a test case for predicting lifestyles and emergence of pathogens.</title>
        <authorList>
            <person name="Haridas S."/>
            <person name="Albert R."/>
            <person name="Binder M."/>
            <person name="Bloem J."/>
            <person name="Labutti K."/>
            <person name="Salamov A."/>
            <person name="Andreopoulos B."/>
            <person name="Baker S."/>
            <person name="Barry K."/>
            <person name="Bills G."/>
            <person name="Bluhm B."/>
            <person name="Cannon C."/>
            <person name="Castanera R."/>
            <person name="Culley D."/>
            <person name="Daum C."/>
            <person name="Ezra D."/>
            <person name="Gonzalez J."/>
            <person name="Henrissat B."/>
            <person name="Kuo A."/>
            <person name="Liang C."/>
            <person name="Lipzen A."/>
            <person name="Lutzoni F."/>
            <person name="Magnuson J."/>
            <person name="Mondo S."/>
            <person name="Nolan M."/>
            <person name="Ohm R."/>
            <person name="Pangilinan J."/>
            <person name="Park H.-J."/>
            <person name="Ramirez L."/>
            <person name="Alfaro M."/>
            <person name="Sun H."/>
            <person name="Tritt A."/>
            <person name="Yoshinaga Y."/>
            <person name="Zwiers L.-H."/>
            <person name="Turgeon B."/>
            <person name="Goodwin S."/>
            <person name="Spatafora J."/>
            <person name="Crous P."/>
            <person name="Grigoriev I."/>
        </authorList>
    </citation>
    <scope>NUCLEOTIDE SEQUENCE</scope>
    <source>
        <strain evidence="1">CBS 116005</strain>
    </source>
</reference>
<keyword evidence="2" id="KW-1185">Reference proteome</keyword>
<gene>
    <name evidence="1" type="ORF">EJ03DRAFT_350260</name>
</gene>
<evidence type="ECO:0000313" key="1">
    <source>
        <dbReference type="EMBL" id="KAF2770678.1"/>
    </source>
</evidence>
<sequence length="201" mass="21017">MKLITALSLAVTCLRGIAHGQFILGAIALMEIVVEIMEAEAVVAEIAASTDLAITGEIVAGEELGAETSLSLTAEEVETGGSLTFRSARRAPQEVAHTIGGQLGGITARADGTTSIAAPYRMDIDPMILDSRTITEPITFESTFTARVAARNRGVPGGAQASNTHFAIVDEALEGVRISTNAGRFSARLRDFSVNMLRASA</sequence>
<name>A0A6G1LE17_9PEZI</name>
<evidence type="ECO:0000313" key="2">
    <source>
        <dbReference type="Proteomes" id="UP000799436"/>
    </source>
</evidence>
<dbReference type="Proteomes" id="UP000799436">
    <property type="component" value="Unassembled WGS sequence"/>
</dbReference>
<organism evidence="1 2">
    <name type="scientific">Teratosphaeria nubilosa</name>
    <dbReference type="NCBI Taxonomy" id="161662"/>
    <lineage>
        <taxon>Eukaryota</taxon>
        <taxon>Fungi</taxon>
        <taxon>Dikarya</taxon>
        <taxon>Ascomycota</taxon>
        <taxon>Pezizomycotina</taxon>
        <taxon>Dothideomycetes</taxon>
        <taxon>Dothideomycetidae</taxon>
        <taxon>Mycosphaerellales</taxon>
        <taxon>Teratosphaeriaceae</taxon>
        <taxon>Teratosphaeria</taxon>
    </lineage>
</organism>
<proteinExistence type="predicted"/>
<dbReference type="OrthoDB" id="10527349at2759"/>
<accession>A0A6G1LE17</accession>
<dbReference type="EMBL" id="ML995824">
    <property type="protein sequence ID" value="KAF2770678.1"/>
    <property type="molecule type" value="Genomic_DNA"/>
</dbReference>